<accession>A0ABT8M9T4</accession>
<dbReference type="InterPro" id="IPR055549">
    <property type="entry name" value="DUF7125"/>
</dbReference>
<keyword evidence="2" id="KW-0067">ATP-binding</keyword>
<sequence length="279" mass="31530">MPDHLRVRMPTGISSLDPVLDGGVPPGSIVLLLSDLGAGSTDFVYSSIIYLSLLKNQAGNGKQHILLPEEITYITFTRMKEDVLKDIALSFSPSMYDQLEKVVAFEDLSELYFDASIVPPGWYGEEDIFTRLQKKQRKEQGDMLADLSHVLGTRRPGSLIVLDSLTDIATTYADRDAWHTFIAFLRGLQRVAKRWNSTIYLLLTAGILDRSKETEVADCADALLLFQWEDVGAQRRQRIMYFEKFRGVMPHLEERDLVKFAVKISAANGFEVRNIRVVV</sequence>
<comment type="caution">
    <text evidence="3">The sequence shown here is derived from an EMBL/GenBank/DDBJ whole genome shotgun (WGS) entry which is preliminary data.</text>
</comment>
<keyword evidence="4" id="KW-1185">Reference proteome</keyword>
<dbReference type="Gene3D" id="3.40.50.300">
    <property type="entry name" value="P-loop containing nucleotide triphosphate hydrolases"/>
    <property type="match status" value="1"/>
</dbReference>
<evidence type="ECO:0008006" key="5">
    <source>
        <dbReference type="Google" id="ProtNLM"/>
    </source>
</evidence>
<evidence type="ECO:0000313" key="4">
    <source>
        <dbReference type="Proteomes" id="UP001168338"/>
    </source>
</evidence>
<dbReference type="Proteomes" id="UP001168338">
    <property type="component" value="Unassembled WGS sequence"/>
</dbReference>
<dbReference type="PANTHER" id="PTHR43637">
    <property type="entry name" value="UPF0273 PROTEIN TM_0370"/>
    <property type="match status" value="1"/>
</dbReference>
<dbReference type="EMBL" id="VCYH01000004">
    <property type="protein sequence ID" value="MDN7024690.1"/>
    <property type="molecule type" value="Genomic_DNA"/>
</dbReference>
<evidence type="ECO:0000313" key="3">
    <source>
        <dbReference type="EMBL" id="MDN7024690.1"/>
    </source>
</evidence>
<organism evidence="3 4">
    <name type="scientific">Methanoculleus frigidifontis</name>
    <dbReference type="NCBI Taxonomy" id="2584085"/>
    <lineage>
        <taxon>Archaea</taxon>
        <taxon>Methanobacteriati</taxon>
        <taxon>Methanobacteriota</taxon>
        <taxon>Stenosarchaea group</taxon>
        <taxon>Methanomicrobia</taxon>
        <taxon>Methanomicrobiales</taxon>
        <taxon>Methanomicrobiaceae</taxon>
        <taxon>Methanoculleus</taxon>
    </lineage>
</organism>
<reference evidence="3" key="1">
    <citation type="submission" date="2019-05" db="EMBL/GenBank/DDBJ databases">
        <title>Methanoculleus sp. FWC-SCC1, a methanogenic archaeon isolated from deep marine cold seep.</title>
        <authorList>
            <person name="Chen Y.-W."/>
            <person name="Chen S.-C."/>
            <person name="Teng N.-H."/>
            <person name="Lai M.-C."/>
        </authorList>
    </citation>
    <scope>NUCLEOTIDE SEQUENCE</scope>
    <source>
        <strain evidence="3">FWC-SCC1</strain>
    </source>
</reference>
<evidence type="ECO:0000256" key="1">
    <source>
        <dbReference type="ARBA" id="ARBA00022741"/>
    </source>
</evidence>
<name>A0ABT8M9T4_9EURY</name>
<dbReference type="SUPFAM" id="SSF52540">
    <property type="entry name" value="P-loop containing nucleoside triphosphate hydrolases"/>
    <property type="match status" value="1"/>
</dbReference>
<protein>
    <recommendedName>
        <fullName evidence="5">RecA-superfamily ATPase, KaiC/GvpD/RAD55 family</fullName>
    </recommendedName>
</protein>
<keyword evidence="1" id="KW-0547">Nucleotide-binding</keyword>
<gene>
    <name evidence="3" type="ORF">FGU65_07285</name>
</gene>
<evidence type="ECO:0000256" key="2">
    <source>
        <dbReference type="ARBA" id="ARBA00022840"/>
    </source>
</evidence>
<proteinExistence type="predicted"/>
<dbReference type="Pfam" id="PF23442">
    <property type="entry name" value="DUF7125"/>
    <property type="match status" value="1"/>
</dbReference>
<dbReference type="InterPro" id="IPR027417">
    <property type="entry name" value="P-loop_NTPase"/>
</dbReference>